<dbReference type="Proteomes" id="UP000245076">
    <property type="component" value="Unassembled WGS sequence"/>
</dbReference>
<proteinExistence type="predicted"/>
<evidence type="ECO:0000313" key="3">
    <source>
        <dbReference type="Proteomes" id="UP000245076"/>
    </source>
</evidence>
<dbReference type="RefSeq" id="WP_108930224.1">
    <property type="nucleotide sequence ID" value="NZ_BFAY01000012.1"/>
</dbReference>
<dbReference type="InterPro" id="IPR007421">
    <property type="entry name" value="Schlafen_AlbA_2_dom"/>
</dbReference>
<organism evidence="2 3">
    <name type="scientific">Leptospira johnsonii</name>
    <dbReference type="NCBI Taxonomy" id="1917820"/>
    <lineage>
        <taxon>Bacteria</taxon>
        <taxon>Pseudomonadati</taxon>
        <taxon>Spirochaetota</taxon>
        <taxon>Spirochaetia</taxon>
        <taxon>Leptospirales</taxon>
        <taxon>Leptospiraceae</taxon>
        <taxon>Leptospira</taxon>
    </lineage>
</organism>
<evidence type="ECO:0000259" key="1">
    <source>
        <dbReference type="Pfam" id="PF04326"/>
    </source>
</evidence>
<comment type="caution">
    <text evidence="2">The sequence shown here is derived from an EMBL/GenBank/DDBJ whole genome shotgun (WGS) entry which is preliminary data.</text>
</comment>
<keyword evidence="3" id="KW-1185">Reference proteome</keyword>
<accession>A0A2P2D7M2</accession>
<reference evidence="2 3" key="1">
    <citation type="submission" date="2018-02" db="EMBL/GenBank/DDBJ databases">
        <title>Novel Leptospira species isolated from soil and water in Japan.</title>
        <authorList>
            <person name="Nakao R."/>
            <person name="Masuzawa T."/>
        </authorList>
    </citation>
    <scope>NUCLEOTIDE SEQUENCE [LARGE SCALE GENOMIC DNA]</scope>
    <source>
        <strain evidence="2 3">E8</strain>
    </source>
</reference>
<name>A0A2P2D7M2_9LEPT</name>
<sequence length="373" mass="43533">MNEEEFVRFLYQSESDSLDFKREQYNFSKASDEDKSELLKDIISMSNSWRKVDGHIILGIAEKAEKPNELSGISEHIDDATLQQFVNSKTNQICNFSYSTFTYDNATFGIIKIPVQKRPIYLKKDYGKLKKNVVYIRRGSSTSEANLEEISLMGVPISGIRKYPEIDINFNDLETGESLGKDVKCRSKIYSISDNIPNYEEAKDSFSYLPKYENRNYYREVFEYIRFFNGYAPLKFQLINKGDIEAKNIKLDLIFLDTDIEIKHDGEKPREPSQSQFMALETVMTGKGEDYFTIERRSNKITAHMEVGILHAKRDLEAIGTLYINPTRERDLYIEARVYCDGVDHPFVSSLKIQFKYKEIRLLWSEFVEKYDQ</sequence>
<dbReference type="Pfam" id="PF04326">
    <property type="entry name" value="SLFN_AlbA_2"/>
    <property type="match status" value="1"/>
</dbReference>
<evidence type="ECO:0000313" key="2">
    <source>
        <dbReference type="EMBL" id="GBF40637.1"/>
    </source>
</evidence>
<gene>
    <name evidence="2" type="ORF">LPTSP1_36550</name>
</gene>
<dbReference type="Gene3D" id="3.30.950.30">
    <property type="entry name" value="Schlafen, AAA domain"/>
    <property type="match status" value="1"/>
</dbReference>
<protein>
    <recommendedName>
        <fullName evidence="1">Schlafen AlbA-2 domain-containing protein</fullName>
    </recommendedName>
</protein>
<dbReference type="OrthoDB" id="346095at2"/>
<feature type="domain" description="Schlafen AlbA-2" evidence="1">
    <location>
        <begin position="14"/>
        <end position="145"/>
    </location>
</feature>
<dbReference type="EMBL" id="BFAY01000012">
    <property type="protein sequence ID" value="GBF40637.1"/>
    <property type="molecule type" value="Genomic_DNA"/>
</dbReference>
<dbReference type="InterPro" id="IPR038461">
    <property type="entry name" value="Schlafen_AlbA_2_dom_sf"/>
</dbReference>
<dbReference type="AlphaFoldDB" id="A0A2P2D7M2"/>